<accession>A0A8X6NEQ8</accession>
<dbReference type="SMART" id="SM00356">
    <property type="entry name" value="ZnF_C3H1"/>
    <property type="match status" value="1"/>
</dbReference>
<dbReference type="EMBL" id="BMAW01008695">
    <property type="protein sequence ID" value="GFT09792.1"/>
    <property type="molecule type" value="Genomic_DNA"/>
</dbReference>
<organism evidence="7 8">
    <name type="scientific">Nephila pilipes</name>
    <name type="common">Giant wood spider</name>
    <name type="synonym">Nephila maculata</name>
    <dbReference type="NCBI Taxonomy" id="299642"/>
    <lineage>
        <taxon>Eukaryota</taxon>
        <taxon>Metazoa</taxon>
        <taxon>Ecdysozoa</taxon>
        <taxon>Arthropoda</taxon>
        <taxon>Chelicerata</taxon>
        <taxon>Arachnida</taxon>
        <taxon>Araneae</taxon>
        <taxon>Araneomorphae</taxon>
        <taxon>Entelegynae</taxon>
        <taxon>Araneoidea</taxon>
        <taxon>Nephilidae</taxon>
        <taxon>Nephila</taxon>
    </lineage>
</organism>
<sequence>MMEELDFEDEESFNSREISDGAKSNKVDCSNINDGQESESDSGEIIDVDEEEPNDLEEGEIKDNNSKASRNSEVACRFFKRGTCLFGSQCQYLHVSDTVYKMFDPSPQRSINFKIEPRDFHKPMTCHPNFLLSRMEPDRLNVMMPKPNFHRQEEVLENTWEKGLEQAKTLIRNANLKKKSDDFEIKKLHLVPEHDKNEKIKERFLESKMDCGNKLKNLCYKKSHENQLQDFDTRKRHSHDKKANFKTEHNSDYQWVDPWRRSKSPPGKKRPISRSISPQHHSRRHSYASTSSSTSSSSYFENVYGRPQEKKSSGARKRSNSRSPSVSPSRRRKYRKVYGKHSYYKRRNSRSFSRSITKSPPKKRIIHSRSRSRASSLSSCTDCEMNAEKSIFNKRSPKTISVKNYEDPLQKIPRSGSPSCNSDCETSEVTVSSISCTSVSSCSEAESSDQSSLIEYEKSSSESKVSFPHKTDPNQINPENINYPKSRASNLFNHARNVDQSKPGNYCRNQAKRNECKNLMENQNGTVSSSHSKMPTFKDYSHDEGKIKPHNKPKNVAAEFDRSFVGKPTNDAEMQLGIHQRIRMPQGTNMSKQTANNVKKLTEMTATNVSVPLQAPINVTKFSNVSKKKITLNLQPKSSKEIKLEFDNDPNNSSCNVEKEGSSKREHLLRKLQLIEAAIAKKKHPM</sequence>
<dbReference type="AlphaFoldDB" id="A0A8X6NEQ8"/>
<dbReference type="Pfam" id="PF00642">
    <property type="entry name" value="zf-CCCH"/>
    <property type="match status" value="1"/>
</dbReference>
<evidence type="ECO:0000259" key="6">
    <source>
        <dbReference type="PROSITE" id="PS50103"/>
    </source>
</evidence>
<evidence type="ECO:0000256" key="1">
    <source>
        <dbReference type="ARBA" id="ARBA00022723"/>
    </source>
</evidence>
<feature type="compositionally biased region" description="Basic residues" evidence="5">
    <location>
        <begin position="329"/>
        <end position="349"/>
    </location>
</feature>
<feature type="compositionally biased region" description="Basic and acidic residues" evidence="5">
    <location>
        <begin position="13"/>
        <end position="26"/>
    </location>
</feature>
<reference evidence="7" key="1">
    <citation type="submission" date="2020-08" db="EMBL/GenBank/DDBJ databases">
        <title>Multicomponent nature underlies the extraordinary mechanical properties of spider dragline silk.</title>
        <authorList>
            <person name="Kono N."/>
            <person name="Nakamura H."/>
            <person name="Mori M."/>
            <person name="Yoshida Y."/>
            <person name="Ohtoshi R."/>
            <person name="Malay A.D."/>
            <person name="Moran D.A.P."/>
            <person name="Tomita M."/>
            <person name="Numata K."/>
            <person name="Arakawa K."/>
        </authorList>
    </citation>
    <scope>NUCLEOTIDE SEQUENCE</scope>
</reference>
<keyword evidence="3 4" id="KW-0862">Zinc</keyword>
<feature type="zinc finger region" description="C3H1-type" evidence="4">
    <location>
        <begin position="70"/>
        <end position="97"/>
    </location>
</feature>
<feature type="region of interest" description="Disordered" evidence="5">
    <location>
        <begin position="1"/>
        <end position="67"/>
    </location>
</feature>
<comment type="caution">
    <text evidence="7">The sequence shown here is derived from an EMBL/GenBank/DDBJ whole genome shotgun (WGS) entry which is preliminary data.</text>
</comment>
<dbReference type="InterPro" id="IPR000571">
    <property type="entry name" value="Znf_CCCH"/>
</dbReference>
<evidence type="ECO:0000313" key="7">
    <source>
        <dbReference type="EMBL" id="GFT09792.1"/>
    </source>
</evidence>
<feature type="compositionally biased region" description="Low complexity" evidence="5">
    <location>
        <begin position="287"/>
        <end position="299"/>
    </location>
</feature>
<dbReference type="GO" id="GO:0003723">
    <property type="term" value="F:RNA binding"/>
    <property type="evidence" value="ECO:0007669"/>
    <property type="project" value="TreeGrafter"/>
</dbReference>
<dbReference type="PROSITE" id="PS50103">
    <property type="entry name" value="ZF_C3H1"/>
    <property type="match status" value="1"/>
</dbReference>
<dbReference type="SUPFAM" id="SSF90229">
    <property type="entry name" value="CCCH zinc finger"/>
    <property type="match status" value="1"/>
</dbReference>
<dbReference type="GO" id="GO:0071011">
    <property type="term" value="C:precatalytic spliceosome"/>
    <property type="evidence" value="ECO:0007669"/>
    <property type="project" value="TreeGrafter"/>
</dbReference>
<keyword evidence="8" id="KW-1185">Reference proteome</keyword>
<feature type="compositionally biased region" description="Acidic residues" evidence="5">
    <location>
        <begin position="1"/>
        <end position="12"/>
    </location>
</feature>
<feature type="region of interest" description="Disordered" evidence="5">
    <location>
        <begin position="256"/>
        <end position="379"/>
    </location>
</feature>
<feature type="region of interest" description="Disordered" evidence="5">
    <location>
        <begin position="230"/>
        <end position="249"/>
    </location>
</feature>
<dbReference type="PANTHER" id="PTHR46582">
    <property type="entry name" value="ZINC FINGER CCCH DOMAIN-CONTAINING PROTEIN 18"/>
    <property type="match status" value="1"/>
</dbReference>
<dbReference type="PANTHER" id="PTHR46582:SF1">
    <property type="entry name" value="ZINC FINGER CCCH DOMAIN-CONTAINING PROTEIN 18"/>
    <property type="match status" value="1"/>
</dbReference>
<dbReference type="Gene3D" id="4.10.1000.10">
    <property type="entry name" value="Zinc finger, CCCH-type"/>
    <property type="match status" value="1"/>
</dbReference>
<feature type="region of interest" description="Disordered" evidence="5">
    <location>
        <begin position="453"/>
        <end position="479"/>
    </location>
</feature>
<feature type="compositionally biased region" description="Basic residues" evidence="5">
    <location>
        <begin position="360"/>
        <end position="372"/>
    </location>
</feature>
<dbReference type="InterPro" id="IPR052647">
    <property type="entry name" value="Zinc_finger_CCCH-type"/>
</dbReference>
<proteinExistence type="predicted"/>
<dbReference type="OrthoDB" id="6431834at2759"/>
<evidence type="ECO:0000256" key="2">
    <source>
        <dbReference type="ARBA" id="ARBA00022771"/>
    </source>
</evidence>
<evidence type="ECO:0000256" key="3">
    <source>
        <dbReference type="ARBA" id="ARBA00022833"/>
    </source>
</evidence>
<evidence type="ECO:0000256" key="5">
    <source>
        <dbReference type="SAM" id="MobiDB-lite"/>
    </source>
</evidence>
<keyword evidence="1 4" id="KW-0479">Metal-binding</keyword>
<feature type="compositionally biased region" description="Acidic residues" evidence="5">
    <location>
        <begin position="36"/>
        <end position="58"/>
    </location>
</feature>
<gene>
    <name evidence="7" type="primary">AVEN_121032_1</name>
    <name evidence="7" type="ORF">NPIL_410171</name>
</gene>
<name>A0A8X6NEQ8_NEPPI</name>
<feature type="domain" description="C3H1-type" evidence="6">
    <location>
        <begin position="70"/>
        <end position="97"/>
    </location>
</feature>
<evidence type="ECO:0000313" key="8">
    <source>
        <dbReference type="Proteomes" id="UP000887013"/>
    </source>
</evidence>
<protein>
    <submittedName>
        <fullName evidence="7">C3H1-type domain-containing protein</fullName>
    </submittedName>
</protein>
<dbReference type="GO" id="GO:0008270">
    <property type="term" value="F:zinc ion binding"/>
    <property type="evidence" value="ECO:0007669"/>
    <property type="project" value="UniProtKB-KW"/>
</dbReference>
<evidence type="ECO:0000256" key="4">
    <source>
        <dbReference type="PROSITE-ProRule" id="PRU00723"/>
    </source>
</evidence>
<dbReference type="InterPro" id="IPR036855">
    <property type="entry name" value="Znf_CCCH_sf"/>
</dbReference>
<dbReference type="Proteomes" id="UP000887013">
    <property type="component" value="Unassembled WGS sequence"/>
</dbReference>
<feature type="compositionally biased region" description="Basic residues" evidence="5">
    <location>
        <begin position="261"/>
        <end position="272"/>
    </location>
</feature>
<feature type="region of interest" description="Disordered" evidence="5">
    <location>
        <begin position="643"/>
        <end position="663"/>
    </location>
</feature>
<keyword evidence="2 4" id="KW-0863">Zinc-finger</keyword>